<feature type="region of interest" description="Disordered" evidence="1">
    <location>
        <begin position="219"/>
        <end position="271"/>
    </location>
</feature>
<dbReference type="EMBL" id="BAABFB010000051">
    <property type="protein sequence ID" value="GAA4483198.1"/>
    <property type="molecule type" value="Genomic_DNA"/>
</dbReference>
<dbReference type="Pfam" id="PF14808">
    <property type="entry name" value="TMEM164"/>
    <property type="match status" value="1"/>
</dbReference>
<keyword evidence="2" id="KW-0812">Transmembrane</keyword>
<feature type="compositionally biased region" description="Low complexity" evidence="1">
    <location>
        <begin position="241"/>
        <end position="250"/>
    </location>
</feature>
<organism evidence="3 4">
    <name type="scientific">Rhodococcus olei</name>
    <dbReference type="NCBI Taxonomy" id="2161675"/>
    <lineage>
        <taxon>Bacteria</taxon>
        <taxon>Bacillati</taxon>
        <taxon>Actinomycetota</taxon>
        <taxon>Actinomycetes</taxon>
        <taxon>Mycobacteriales</taxon>
        <taxon>Nocardiaceae</taxon>
        <taxon>Rhodococcus</taxon>
    </lineage>
</organism>
<feature type="transmembrane region" description="Helical" evidence="2">
    <location>
        <begin position="117"/>
        <end position="138"/>
    </location>
</feature>
<feature type="compositionally biased region" description="Polar residues" evidence="1">
    <location>
        <begin position="261"/>
        <end position="271"/>
    </location>
</feature>
<keyword evidence="4" id="KW-1185">Reference proteome</keyword>
<dbReference type="InterPro" id="IPR011737">
    <property type="entry name" value="CHP02206_TP0381"/>
</dbReference>
<feature type="transmembrane region" description="Helical" evidence="2">
    <location>
        <begin position="193"/>
        <end position="215"/>
    </location>
</feature>
<feature type="transmembrane region" description="Helical" evidence="2">
    <location>
        <begin position="150"/>
        <end position="173"/>
    </location>
</feature>
<reference evidence="4" key="1">
    <citation type="journal article" date="2019" name="Int. J. Syst. Evol. Microbiol.">
        <title>The Global Catalogue of Microorganisms (GCM) 10K type strain sequencing project: providing services to taxonomists for standard genome sequencing and annotation.</title>
        <authorList>
            <consortium name="The Broad Institute Genomics Platform"/>
            <consortium name="The Broad Institute Genome Sequencing Center for Infectious Disease"/>
            <person name="Wu L."/>
            <person name="Ma J."/>
        </authorList>
    </citation>
    <scope>NUCLEOTIDE SEQUENCE [LARGE SCALE GENOMIC DNA]</scope>
    <source>
        <strain evidence="4">JCM 32206</strain>
    </source>
</reference>
<evidence type="ECO:0000313" key="3">
    <source>
        <dbReference type="EMBL" id="GAA4483198.1"/>
    </source>
</evidence>
<protein>
    <submittedName>
        <fullName evidence="3">TIGR02206 family membrane protein</fullName>
    </submittedName>
</protein>
<keyword evidence="2" id="KW-0472">Membrane</keyword>
<keyword evidence="2" id="KW-1133">Transmembrane helix</keyword>
<dbReference type="NCBIfam" id="TIGR02206">
    <property type="entry name" value="intg_mem_TP0381"/>
    <property type="match status" value="1"/>
</dbReference>
<feature type="transmembrane region" description="Helical" evidence="2">
    <location>
        <begin position="31"/>
        <end position="50"/>
    </location>
</feature>
<evidence type="ECO:0000256" key="1">
    <source>
        <dbReference type="SAM" id="MobiDB-lite"/>
    </source>
</evidence>
<evidence type="ECO:0000313" key="4">
    <source>
        <dbReference type="Proteomes" id="UP001501183"/>
    </source>
</evidence>
<evidence type="ECO:0000256" key="2">
    <source>
        <dbReference type="SAM" id="Phobius"/>
    </source>
</evidence>
<accession>A0ABP8PAN5</accession>
<dbReference type="Proteomes" id="UP001501183">
    <property type="component" value="Unassembled WGS sequence"/>
</dbReference>
<name>A0ABP8PAN5_9NOCA</name>
<feature type="compositionally biased region" description="Pro residues" evidence="1">
    <location>
        <begin position="220"/>
        <end position="235"/>
    </location>
</feature>
<dbReference type="RefSeq" id="WP_345347542.1">
    <property type="nucleotide sequence ID" value="NZ_BAABFB010000051.1"/>
</dbReference>
<comment type="caution">
    <text evidence="3">The sequence shown here is derived from an EMBL/GenBank/DDBJ whole genome shotgun (WGS) entry which is preliminary data.</text>
</comment>
<sequence length="271" mass="28760">MAYWIAVAIGSVTCVVLCTAARRRPGRWTGWAGRAIAIVLVADALAFVTVPPDGGRWSVQTSLPLVLCDVAVAVAALACWQPSWYVAVELTYFWGLAGTPQAVATPDLSAGFPSLEFFEFVVGHLAIVAAALFLVIGLRLRPRPGAVPRVIAITAAYTAFVGVVDWLTGANYMFLRAIPSHHSLLSVLGPWPWYIASATGVAIALFVILDAPFHLHRPLRPTPARGPRPGTPGPRPRAGTEEVGTTAEPGPTTPPGEYSDAASQPRRSGEH</sequence>
<proteinExistence type="predicted"/>
<gene>
    <name evidence="3" type="ORF">GCM10023094_34450</name>
</gene>